<dbReference type="InterPro" id="IPR006299">
    <property type="entry name" value="FlgC"/>
</dbReference>
<evidence type="ECO:0000313" key="10">
    <source>
        <dbReference type="EMBL" id="XBX76211.1"/>
    </source>
</evidence>
<protein>
    <recommendedName>
        <fullName evidence="3 6">Flagellar basal-body rod protein FlgC</fullName>
    </recommendedName>
</protein>
<reference evidence="10" key="2">
    <citation type="submission" date="2024-06" db="EMBL/GenBank/DDBJ databases">
        <authorList>
            <person name="Petrova K.O."/>
            <person name="Toshchakov S.V."/>
            <person name="Boltjanskaja Y.V."/>
            <person name="Kevbrin V."/>
        </authorList>
    </citation>
    <scope>NUCLEOTIDE SEQUENCE</scope>
    <source>
        <strain evidence="10">Z-910T</strain>
    </source>
</reference>
<proteinExistence type="inferred from homology"/>
<gene>
    <name evidence="10" type="primary">flgC</name>
    <name evidence="10" type="ORF">PRVXT_001392</name>
</gene>
<evidence type="ECO:0000256" key="5">
    <source>
        <dbReference type="ARBA" id="ARBA00025933"/>
    </source>
</evidence>
<evidence type="ECO:0000259" key="9">
    <source>
        <dbReference type="Pfam" id="PF06429"/>
    </source>
</evidence>
<dbReference type="InterPro" id="IPR001444">
    <property type="entry name" value="Flag_bb_rod_N"/>
</dbReference>
<comment type="subcellular location">
    <subcellularLocation>
        <location evidence="1 6">Bacterial flagellum basal body</location>
    </subcellularLocation>
</comment>
<comment type="subunit">
    <text evidence="5 6">The basal body constitutes a major portion of the flagellar organelle and consists of four rings (L,P,S, and M) mounted on a central rod. The rod consists of about 26 subunits of FlgG in the distal portion, and FlgB, FlgC and FlgF are thought to build up the proximal portion of the rod with about 6 subunits each.</text>
</comment>
<sequence length="147" mass="16588">MSIFKTINTSASGLTAQRMRLDVISDNIANVNTTRTEDGGPYRRKEAVLQSKEDDSFQRFLRNSMNKQKTHQPGVRVSHIDEDQSPFLEKYQPDHPDADENGIVQKPNVNIVTEMTNMISANRAYEANITSINTAKSMAMRSLEIGR</sequence>
<dbReference type="InterPro" id="IPR019776">
    <property type="entry name" value="Flagellar_basal_body_rod_CS"/>
</dbReference>
<keyword evidence="10" id="KW-0282">Flagellum</keyword>
<dbReference type="EMBL" id="CP158367">
    <property type="protein sequence ID" value="XBX76211.1"/>
    <property type="molecule type" value="Genomic_DNA"/>
</dbReference>
<dbReference type="Pfam" id="PF06429">
    <property type="entry name" value="Flg_bbr_C"/>
    <property type="match status" value="1"/>
</dbReference>
<dbReference type="GO" id="GO:0071978">
    <property type="term" value="P:bacterial-type flagellum-dependent swarming motility"/>
    <property type="evidence" value="ECO:0007669"/>
    <property type="project" value="TreeGrafter"/>
</dbReference>
<evidence type="ECO:0000256" key="1">
    <source>
        <dbReference type="ARBA" id="ARBA00004117"/>
    </source>
</evidence>
<evidence type="ECO:0000256" key="4">
    <source>
        <dbReference type="ARBA" id="ARBA00023143"/>
    </source>
</evidence>
<dbReference type="NCBIfam" id="TIGR01395">
    <property type="entry name" value="FlgC"/>
    <property type="match status" value="1"/>
</dbReference>
<dbReference type="InterPro" id="IPR010930">
    <property type="entry name" value="Flg_bb/hook_C_dom"/>
</dbReference>
<keyword evidence="4 6" id="KW-0975">Bacterial flagellum</keyword>
<dbReference type="AlphaFoldDB" id="A0AAU7VQ62"/>
<evidence type="ECO:0000259" key="8">
    <source>
        <dbReference type="Pfam" id="PF00460"/>
    </source>
</evidence>
<evidence type="ECO:0000256" key="6">
    <source>
        <dbReference type="RuleBase" id="RU362062"/>
    </source>
</evidence>
<feature type="domain" description="Flagellar basal-body/hook protein C-terminal" evidence="9">
    <location>
        <begin position="101"/>
        <end position="143"/>
    </location>
</feature>
<organism evidence="10">
    <name type="scientific">Proteinivorax tanatarense</name>
    <dbReference type="NCBI Taxonomy" id="1260629"/>
    <lineage>
        <taxon>Bacteria</taxon>
        <taxon>Bacillati</taxon>
        <taxon>Bacillota</taxon>
        <taxon>Clostridia</taxon>
        <taxon>Eubacteriales</taxon>
        <taxon>Proteinivoracaceae</taxon>
        <taxon>Proteinivorax</taxon>
    </lineage>
</organism>
<feature type="domain" description="Flagellar basal body rod protein N-terminal" evidence="8">
    <location>
        <begin position="7"/>
        <end position="35"/>
    </location>
</feature>
<dbReference type="Pfam" id="PF00460">
    <property type="entry name" value="Flg_bb_rod"/>
    <property type="match status" value="1"/>
</dbReference>
<keyword evidence="10" id="KW-0969">Cilium</keyword>
<name>A0AAU7VQ62_9FIRM</name>
<dbReference type="PANTHER" id="PTHR30435:SF2">
    <property type="entry name" value="FLAGELLAR BASAL-BODY ROD PROTEIN FLGC"/>
    <property type="match status" value="1"/>
</dbReference>
<reference evidence="10" key="1">
    <citation type="journal article" date="2013" name="Extremophiles">
        <title>Proteinivorax tanatarense gen. nov., sp. nov., an anaerobic, haloalkaliphilic, proteolytic bacterium isolated from a decaying algal bloom, and proposal of Proteinivoraceae fam. nov.</title>
        <authorList>
            <person name="Kevbrin V."/>
            <person name="Boltyanskaya Y."/>
            <person name="Zhilina T."/>
            <person name="Kolganova T."/>
            <person name="Lavrentjeva E."/>
            <person name="Kuznetsov B."/>
        </authorList>
    </citation>
    <scope>NUCLEOTIDE SEQUENCE</scope>
    <source>
        <strain evidence="10">Z-910T</strain>
    </source>
</reference>
<dbReference type="GO" id="GO:0030694">
    <property type="term" value="C:bacterial-type flagellum basal body, rod"/>
    <property type="evidence" value="ECO:0007669"/>
    <property type="project" value="UniProtKB-UniRule"/>
</dbReference>
<evidence type="ECO:0000256" key="7">
    <source>
        <dbReference type="SAM" id="MobiDB-lite"/>
    </source>
</evidence>
<comment type="similarity">
    <text evidence="2">Belongs to the flagella basal body rod proteins family.</text>
</comment>
<dbReference type="PANTHER" id="PTHR30435">
    <property type="entry name" value="FLAGELLAR PROTEIN"/>
    <property type="match status" value="1"/>
</dbReference>
<accession>A0AAU7VQ62</accession>
<feature type="region of interest" description="Disordered" evidence="7">
    <location>
        <begin position="65"/>
        <end position="103"/>
    </location>
</feature>
<keyword evidence="10" id="KW-0966">Cell projection</keyword>
<evidence type="ECO:0000256" key="3">
    <source>
        <dbReference type="ARBA" id="ARBA00017941"/>
    </source>
</evidence>
<evidence type="ECO:0000256" key="2">
    <source>
        <dbReference type="ARBA" id="ARBA00009677"/>
    </source>
</evidence>
<dbReference type="RefSeq" id="WP_350344945.1">
    <property type="nucleotide sequence ID" value="NZ_CP158367.1"/>
</dbReference>
<dbReference type="PROSITE" id="PS00588">
    <property type="entry name" value="FLAGELLA_BB_ROD"/>
    <property type="match status" value="1"/>
</dbReference>